<feature type="compositionally biased region" description="Pro residues" evidence="1">
    <location>
        <begin position="169"/>
        <end position="179"/>
    </location>
</feature>
<sequence length="195" mass="21131">MVMKLGPHKIRVNSVSSIVVLTARARKSSPIPALLEGEGPPPTEEDCRSGRQRVSGATWGAQLSYPDRSPPPQRWRKWSPASFSCSGTAAPPQRLGHPPVRRLPSHLEPRTLPRPRPTLKAATPRSQSSPRRVHDPARTPLLLQLPLQPRPTSPDPAPPNHAHSQAPNGPTPAQAPPCPDFTFDHPGSHPGPTYS</sequence>
<name>A0ABQ9VSP5_SAGOE</name>
<feature type="compositionally biased region" description="Low complexity" evidence="1">
    <location>
        <begin position="138"/>
        <end position="147"/>
    </location>
</feature>
<gene>
    <name evidence="2" type="ORF">P7K49_012147</name>
</gene>
<keyword evidence="3" id="KW-1185">Reference proteome</keyword>
<accession>A0ABQ9VSP5</accession>
<reference evidence="2 3" key="1">
    <citation type="submission" date="2023-05" db="EMBL/GenBank/DDBJ databases">
        <title>B98-5 Cell Line De Novo Hybrid Assembly: An Optical Mapping Approach.</title>
        <authorList>
            <person name="Kananen K."/>
            <person name="Auerbach J.A."/>
            <person name="Kautto E."/>
            <person name="Blachly J.S."/>
        </authorList>
    </citation>
    <scope>NUCLEOTIDE SEQUENCE [LARGE SCALE GENOMIC DNA]</scope>
    <source>
        <strain evidence="2">B95-8</strain>
        <tissue evidence="2">Cell line</tissue>
    </source>
</reference>
<comment type="caution">
    <text evidence="2">The sequence shown here is derived from an EMBL/GenBank/DDBJ whole genome shotgun (WGS) entry which is preliminary data.</text>
</comment>
<dbReference type="EMBL" id="JASSZA010000005">
    <property type="protein sequence ID" value="KAK2112400.1"/>
    <property type="molecule type" value="Genomic_DNA"/>
</dbReference>
<evidence type="ECO:0000313" key="2">
    <source>
        <dbReference type="EMBL" id="KAK2112400.1"/>
    </source>
</evidence>
<organism evidence="2 3">
    <name type="scientific">Saguinus oedipus</name>
    <name type="common">Cotton-top tamarin</name>
    <name type="synonym">Oedipomidas oedipus</name>
    <dbReference type="NCBI Taxonomy" id="9490"/>
    <lineage>
        <taxon>Eukaryota</taxon>
        <taxon>Metazoa</taxon>
        <taxon>Chordata</taxon>
        <taxon>Craniata</taxon>
        <taxon>Vertebrata</taxon>
        <taxon>Euteleostomi</taxon>
        <taxon>Mammalia</taxon>
        <taxon>Eutheria</taxon>
        <taxon>Euarchontoglires</taxon>
        <taxon>Primates</taxon>
        <taxon>Haplorrhini</taxon>
        <taxon>Platyrrhini</taxon>
        <taxon>Cebidae</taxon>
        <taxon>Callitrichinae</taxon>
        <taxon>Saguinus</taxon>
    </lineage>
</organism>
<evidence type="ECO:0000256" key="1">
    <source>
        <dbReference type="SAM" id="MobiDB-lite"/>
    </source>
</evidence>
<feature type="region of interest" description="Disordered" evidence="1">
    <location>
        <begin position="27"/>
        <end position="195"/>
    </location>
</feature>
<protein>
    <submittedName>
        <fullName evidence="2">Uncharacterized protein</fullName>
    </submittedName>
</protein>
<feature type="compositionally biased region" description="Pro residues" evidence="1">
    <location>
        <begin position="148"/>
        <end position="159"/>
    </location>
</feature>
<proteinExistence type="predicted"/>
<dbReference type="Proteomes" id="UP001266305">
    <property type="component" value="Unassembled WGS sequence"/>
</dbReference>
<evidence type="ECO:0000313" key="3">
    <source>
        <dbReference type="Proteomes" id="UP001266305"/>
    </source>
</evidence>